<evidence type="ECO:0000256" key="4">
    <source>
        <dbReference type="ARBA" id="ARBA00048683"/>
    </source>
</evidence>
<keyword evidence="3 7" id="KW-0520">NAD</keyword>
<dbReference type="SUPFAM" id="SSF51735">
    <property type="entry name" value="NAD(P)-binding Rossmann-fold domains"/>
    <property type="match status" value="1"/>
</dbReference>
<dbReference type="SUPFAM" id="SSF48179">
    <property type="entry name" value="6-phosphogluconate dehydrogenase C-terminal domain-like"/>
    <property type="match status" value="1"/>
</dbReference>
<dbReference type="GO" id="GO:0005829">
    <property type="term" value="C:cytosol"/>
    <property type="evidence" value="ECO:0007669"/>
    <property type="project" value="TreeGrafter"/>
</dbReference>
<evidence type="ECO:0000259" key="10">
    <source>
        <dbReference type="Pfam" id="PF01210"/>
    </source>
</evidence>
<feature type="active site" description="Proton acceptor" evidence="5">
    <location>
        <position position="186"/>
    </location>
</feature>
<evidence type="ECO:0000256" key="3">
    <source>
        <dbReference type="ARBA" id="ARBA00023027"/>
    </source>
</evidence>
<dbReference type="InterPro" id="IPR011128">
    <property type="entry name" value="G3P_DH_NAD-dep_N"/>
</dbReference>
<comment type="catalytic activity">
    <reaction evidence="4 9">
        <text>sn-glycerol 3-phosphate + NAD(+) = dihydroxyacetone phosphate + NADH + H(+)</text>
        <dbReference type="Rhea" id="RHEA:11092"/>
        <dbReference type="ChEBI" id="CHEBI:15378"/>
        <dbReference type="ChEBI" id="CHEBI:57540"/>
        <dbReference type="ChEBI" id="CHEBI:57597"/>
        <dbReference type="ChEBI" id="CHEBI:57642"/>
        <dbReference type="ChEBI" id="CHEBI:57945"/>
        <dbReference type="EC" id="1.1.1.8"/>
    </reaction>
</comment>
<dbReference type="GO" id="GO:0051287">
    <property type="term" value="F:NAD binding"/>
    <property type="evidence" value="ECO:0007669"/>
    <property type="project" value="UniProtKB-UniRule"/>
</dbReference>
<dbReference type="InterPro" id="IPR013328">
    <property type="entry name" value="6PGD_dom2"/>
</dbReference>
<keyword evidence="2 8" id="KW-0560">Oxidoreductase</keyword>
<dbReference type="GO" id="GO:0042803">
    <property type="term" value="F:protein homodimerization activity"/>
    <property type="evidence" value="ECO:0007669"/>
    <property type="project" value="InterPro"/>
</dbReference>
<dbReference type="InterPro" id="IPR008927">
    <property type="entry name" value="6-PGluconate_DH-like_C_sf"/>
</dbReference>
<evidence type="ECO:0000256" key="6">
    <source>
        <dbReference type="PIRSR" id="PIRSR000114-2"/>
    </source>
</evidence>
<dbReference type="PANTHER" id="PTHR11728">
    <property type="entry name" value="GLYCEROL-3-PHOSPHATE DEHYDROGENASE"/>
    <property type="match status" value="1"/>
</dbReference>
<feature type="domain" description="Glycerol-3-phosphate dehydrogenase NAD-dependent N-terminal" evidence="10">
    <location>
        <begin position="5"/>
        <end position="155"/>
    </location>
</feature>
<dbReference type="InterPro" id="IPR036291">
    <property type="entry name" value="NAD(P)-bd_dom_sf"/>
</dbReference>
<feature type="binding site" evidence="7">
    <location>
        <begin position="10"/>
        <end position="15"/>
    </location>
    <ligand>
        <name>NAD(+)</name>
        <dbReference type="ChEBI" id="CHEBI:57540"/>
    </ligand>
</feature>
<dbReference type="InterPro" id="IPR017751">
    <property type="entry name" value="G3P_DH_NAD-dep_euk"/>
</dbReference>
<feature type="binding site" evidence="7">
    <location>
        <position position="250"/>
    </location>
    <ligand>
        <name>NAD(+)</name>
        <dbReference type="ChEBI" id="CHEBI:57540"/>
    </ligand>
</feature>
<dbReference type="PROSITE" id="PS00957">
    <property type="entry name" value="NAD_G3PDH"/>
    <property type="match status" value="1"/>
</dbReference>
<evidence type="ECO:0000259" key="11">
    <source>
        <dbReference type="Pfam" id="PF07479"/>
    </source>
</evidence>
<dbReference type="GO" id="GO:0141152">
    <property type="term" value="F:glycerol-3-phosphate dehydrogenase (NAD+) activity"/>
    <property type="evidence" value="ECO:0007669"/>
    <property type="project" value="UniProtKB-UniRule"/>
</dbReference>
<dbReference type="Gene3D" id="3.40.50.720">
    <property type="entry name" value="NAD(P)-binding Rossmann-like Domain"/>
    <property type="match status" value="1"/>
</dbReference>
<comment type="similarity">
    <text evidence="1 8">Belongs to the NAD-dependent glycerol-3-phosphate dehydrogenase family.</text>
</comment>
<organism evidence="12 13">
    <name type="scientific">Meloidogyne floridensis</name>
    <dbReference type="NCBI Taxonomy" id="298350"/>
    <lineage>
        <taxon>Eukaryota</taxon>
        <taxon>Metazoa</taxon>
        <taxon>Ecdysozoa</taxon>
        <taxon>Nematoda</taxon>
        <taxon>Chromadorea</taxon>
        <taxon>Rhabditida</taxon>
        <taxon>Tylenchina</taxon>
        <taxon>Tylenchomorpha</taxon>
        <taxon>Tylenchoidea</taxon>
        <taxon>Meloidogynidae</taxon>
        <taxon>Meloidogyninae</taxon>
        <taxon>Meloidogyne</taxon>
    </lineage>
</organism>
<reference evidence="13" key="1">
    <citation type="submission" date="2022-11" db="UniProtKB">
        <authorList>
            <consortium name="WormBaseParasite"/>
        </authorList>
    </citation>
    <scope>IDENTIFICATION</scope>
</reference>
<dbReference type="NCBIfam" id="TIGR03376">
    <property type="entry name" value="glycerol3P_DH"/>
    <property type="match status" value="1"/>
</dbReference>
<feature type="binding site" evidence="7">
    <location>
        <position position="77"/>
    </location>
    <ligand>
        <name>NAD(+)</name>
        <dbReference type="ChEBI" id="CHEBI:57540"/>
    </ligand>
</feature>
<dbReference type="FunFam" id="1.10.1040.10:FF:000004">
    <property type="entry name" value="Glycerol-3-phosphate dehydrogenase [NAD(+)]"/>
    <property type="match status" value="1"/>
</dbReference>
<dbReference type="Pfam" id="PF07479">
    <property type="entry name" value="NAD_Gly3P_dh_C"/>
    <property type="match status" value="1"/>
</dbReference>
<feature type="binding site" evidence="7">
    <location>
        <position position="135"/>
    </location>
    <ligand>
        <name>NAD(+)</name>
        <dbReference type="ChEBI" id="CHEBI:57540"/>
    </ligand>
</feature>
<evidence type="ECO:0000256" key="1">
    <source>
        <dbReference type="ARBA" id="ARBA00011009"/>
    </source>
</evidence>
<evidence type="ECO:0000313" key="12">
    <source>
        <dbReference type="Proteomes" id="UP000887560"/>
    </source>
</evidence>
<evidence type="ECO:0000313" key="13">
    <source>
        <dbReference type="WBParaSite" id="scf7180000418316.g2281"/>
    </source>
</evidence>
<dbReference type="GO" id="GO:0046168">
    <property type="term" value="P:glycerol-3-phosphate catabolic process"/>
    <property type="evidence" value="ECO:0007669"/>
    <property type="project" value="UniProtKB-UniRule"/>
</dbReference>
<evidence type="ECO:0000256" key="5">
    <source>
        <dbReference type="PIRSR" id="PIRSR000114-1"/>
    </source>
</evidence>
<feature type="binding site" evidence="6">
    <location>
        <begin position="250"/>
        <end position="251"/>
    </location>
    <ligand>
        <name>substrate</name>
    </ligand>
</feature>
<dbReference type="AlphaFoldDB" id="A0A915NM41"/>
<keyword evidence="12" id="KW-1185">Reference proteome</keyword>
<feature type="domain" description="Glycerol-3-phosphate dehydrogenase NAD-dependent C-terminal" evidence="11">
    <location>
        <begin position="175"/>
        <end position="339"/>
    </location>
</feature>
<dbReference type="PIRSF" id="PIRSF000114">
    <property type="entry name" value="Glycerol-3-P_dh"/>
    <property type="match status" value="1"/>
</dbReference>
<dbReference type="InterPro" id="IPR006168">
    <property type="entry name" value="G3P_DH_NAD-dep"/>
</dbReference>
<dbReference type="PANTHER" id="PTHR11728:SF8">
    <property type="entry name" value="GLYCEROL-3-PHOSPHATE DEHYDROGENASE [NAD(+)]-RELATED"/>
    <property type="match status" value="1"/>
</dbReference>
<dbReference type="WBParaSite" id="scf7180000418316.g2281">
    <property type="protein sequence ID" value="scf7180000418316.g2281"/>
    <property type="gene ID" value="scf7180000418316.g2281"/>
</dbReference>
<dbReference type="InterPro" id="IPR006109">
    <property type="entry name" value="G3P_DH_NAD-dep_C"/>
</dbReference>
<proteinExistence type="inferred from homology"/>
<dbReference type="EC" id="1.1.1.8" evidence="9"/>
<evidence type="ECO:0000256" key="7">
    <source>
        <dbReference type="PIRSR" id="PIRSR000114-3"/>
    </source>
</evidence>
<dbReference type="Gene3D" id="1.10.1040.10">
    <property type="entry name" value="N-(1-d-carboxylethyl)-l-norvaline Dehydrogenase, domain 2"/>
    <property type="match status" value="1"/>
</dbReference>
<feature type="binding site" evidence="7">
    <location>
        <position position="279"/>
    </location>
    <ligand>
        <name>NAD(+)</name>
        <dbReference type="ChEBI" id="CHEBI:57540"/>
    </ligand>
</feature>
<dbReference type="Pfam" id="PF01210">
    <property type="entry name" value="NAD_Gly3P_dh_N"/>
    <property type="match status" value="1"/>
</dbReference>
<protein>
    <recommendedName>
        <fullName evidence="9">Glycerol-3-phosphate dehydrogenase [NAD(+)]</fullName>
        <ecNumber evidence="9">1.1.1.8</ecNumber>
    </recommendedName>
</protein>
<dbReference type="Proteomes" id="UP000887560">
    <property type="component" value="Unplaced"/>
</dbReference>
<evidence type="ECO:0000256" key="9">
    <source>
        <dbReference type="RuleBase" id="RU361243"/>
    </source>
</evidence>
<sequence length="341" mass="37774">MAQKKVTIIGSGNWGSAIARIIGNTVVQHSTTFQTRVPMWMVDDKKLSEIINTEHINVKYLPGKDADILVFVVPHQFVEKLCNQLKGNVKSSAVAVSLIKGLSGKSTSSKLRLISEDISETLGIDAAVLMGANLAPEVANDNFCEATIGSKNLATAIELKKLFHTDNFRINIVQDFQTVEICGALKNVVACAAGFSDGLGYGDNTKAAIIRLGLMEMMRFIEYFYPNTRIKTFFESCGIADLVTTCYGGRNRKVCEAFAKTKRPLYELEAELLKGQSAQGPLTAAELYDVIKTRDLLKMFVYFLILIYLNSGWDQMSFLKFRFPLFEAVHNICIGQVPVEE</sequence>
<accession>A0A915NM41</accession>
<dbReference type="GO" id="GO:0005975">
    <property type="term" value="P:carbohydrate metabolic process"/>
    <property type="evidence" value="ECO:0007669"/>
    <property type="project" value="InterPro"/>
</dbReference>
<name>A0A915NM41_9BILA</name>
<evidence type="ECO:0000256" key="2">
    <source>
        <dbReference type="ARBA" id="ARBA00023002"/>
    </source>
</evidence>
<evidence type="ECO:0000256" key="8">
    <source>
        <dbReference type="RuleBase" id="RU000437"/>
    </source>
</evidence>
<dbReference type="PRINTS" id="PR00077">
    <property type="entry name" value="GPDHDRGNASE"/>
</dbReference>
<feature type="binding site" evidence="6">
    <location>
        <position position="100"/>
    </location>
    <ligand>
        <name>substrate</name>
    </ligand>
</feature>